<feature type="domain" description="J" evidence="2">
    <location>
        <begin position="16"/>
        <end position="87"/>
    </location>
</feature>
<feature type="region of interest" description="Disordered" evidence="1">
    <location>
        <begin position="162"/>
        <end position="199"/>
    </location>
</feature>
<protein>
    <submittedName>
        <fullName evidence="3">DnaJ domain-containing protein</fullName>
    </submittedName>
</protein>
<dbReference type="SUPFAM" id="SSF46565">
    <property type="entry name" value="Chaperone J-domain"/>
    <property type="match status" value="1"/>
</dbReference>
<dbReference type="EMBL" id="JAZAQF010000001">
    <property type="protein sequence ID" value="MFG3816100.1"/>
    <property type="molecule type" value="Genomic_DNA"/>
</dbReference>
<feature type="compositionally biased region" description="Low complexity" evidence="1">
    <location>
        <begin position="284"/>
        <end position="298"/>
    </location>
</feature>
<dbReference type="InterPro" id="IPR019734">
    <property type="entry name" value="TPR_rpt"/>
</dbReference>
<evidence type="ECO:0000313" key="3">
    <source>
        <dbReference type="EMBL" id="MFG3816100.1"/>
    </source>
</evidence>
<dbReference type="SUPFAM" id="SSF48452">
    <property type="entry name" value="TPR-like"/>
    <property type="match status" value="1"/>
</dbReference>
<dbReference type="InterPro" id="IPR001623">
    <property type="entry name" value="DnaJ_domain"/>
</dbReference>
<dbReference type="InterPro" id="IPR036869">
    <property type="entry name" value="J_dom_sf"/>
</dbReference>
<accession>A0ABW7C4D5</accession>
<feature type="compositionally biased region" description="Pro residues" evidence="1">
    <location>
        <begin position="169"/>
        <end position="183"/>
    </location>
</feature>
<evidence type="ECO:0000256" key="1">
    <source>
        <dbReference type="SAM" id="MobiDB-lite"/>
    </source>
</evidence>
<comment type="caution">
    <text evidence="3">The sequence shown here is derived from an EMBL/GenBank/DDBJ whole genome shotgun (WGS) entry which is preliminary data.</text>
</comment>
<dbReference type="Proteomes" id="UP001604335">
    <property type="component" value="Unassembled WGS sequence"/>
</dbReference>
<keyword evidence="4" id="KW-1185">Reference proteome</keyword>
<dbReference type="CDD" id="cd06257">
    <property type="entry name" value="DnaJ"/>
    <property type="match status" value="1"/>
</dbReference>
<dbReference type="SMART" id="SM00028">
    <property type="entry name" value="TPR"/>
    <property type="match status" value="2"/>
</dbReference>
<sequence length="328" mass="35028">MSFEIQRGLFGHDVTDHYAILGIPLGTDPKTVRKRFLQIAPRLHPDTCSAANAQGKAYAQQLMSRLVNPAYATLSNDAKRADYEAVLRTLHSRLPQQINRVAIQGDLARELSQATNVQGTYLKALQTLTASQYDDLEQVLNRIAEISELNLVYLLKTAAGSASPARPAAAPPPPPPAQRPAPTPTSGGETTGAREGTASNTQFVLRALQRAEELTAKGQFAMAMQELKDALKIDGNNADCHAWLGKVYLTQKQGTLAKVHLTRALAIDPRNAIALAAKQELDRATGGQATGQATGQTAKPNKPQPKTIGGGKDKPGGGLFGGLFGRKK</sequence>
<reference evidence="4" key="1">
    <citation type="journal article" date="2024" name="Algal Res.">
        <title>Biochemical, toxicological and genomic investigation of a high-biomass producing Limnothrix strain isolated from Italian shallow drinking water reservoir.</title>
        <authorList>
            <person name="Simonazzi M."/>
            <person name="Shishido T.K."/>
            <person name="Delbaje E."/>
            <person name="Wahlsten M."/>
            <person name="Fewer D.P."/>
            <person name="Sivonen K."/>
            <person name="Pezzolesi L."/>
            <person name="Pistocchi R."/>
        </authorList>
    </citation>
    <scope>NUCLEOTIDE SEQUENCE [LARGE SCALE GENOMIC DNA]</scope>
    <source>
        <strain evidence="4">LRLZ20PSL1</strain>
    </source>
</reference>
<dbReference type="RefSeq" id="WP_393009750.1">
    <property type="nucleotide sequence ID" value="NZ_JAZAQF010000001.1"/>
</dbReference>
<gene>
    <name evidence="3" type="ORF">VPK24_00500</name>
</gene>
<name>A0ABW7C4D5_9CYAN</name>
<feature type="region of interest" description="Disordered" evidence="1">
    <location>
        <begin position="284"/>
        <end position="328"/>
    </location>
</feature>
<evidence type="ECO:0000313" key="4">
    <source>
        <dbReference type="Proteomes" id="UP001604335"/>
    </source>
</evidence>
<dbReference type="InterPro" id="IPR011990">
    <property type="entry name" value="TPR-like_helical_dom_sf"/>
</dbReference>
<evidence type="ECO:0000259" key="2">
    <source>
        <dbReference type="PROSITE" id="PS50076"/>
    </source>
</evidence>
<dbReference type="Pfam" id="PF00226">
    <property type="entry name" value="DnaJ"/>
    <property type="match status" value="1"/>
</dbReference>
<dbReference type="Gene3D" id="1.25.40.10">
    <property type="entry name" value="Tetratricopeptide repeat domain"/>
    <property type="match status" value="1"/>
</dbReference>
<dbReference type="PROSITE" id="PS50076">
    <property type="entry name" value="DNAJ_2"/>
    <property type="match status" value="1"/>
</dbReference>
<proteinExistence type="predicted"/>
<feature type="compositionally biased region" description="Low complexity" evidence="1">
    <location>
        <begin position="184"/>
        <end position="199"/>
    </location>
</feature>
<dbReference type="Pfam" id="PF13414">
    <property type="entry name" value="TPR_11"/>
    <property type="match status" value="1"/>
</dbReference>
<feature type="compositionally biased region" description="Gly residues" evidence="1">
    <location>
        <begin position="316"/>
        <end position="328"/>
    </location>
</feature>
<dbReference type="SMART" id="SM00271">
    <property type="entry name" value="DnaJ"/>
    <property type="match status" value="1"/>
</dbReference>
<dbReference type="Gene3D" id="1.10.287.110">
    <property type="entry name" value="DnaJ domain"/>
    <property type="match status" value="1"/>
</dbReference>
<organism evidence="3 4">
    <name type="scientific">Limnothrix redekei LRLZ20PSL1</name>
    <dbReference type="NCBI Taxonomy" id="3112953"/>
    <lineage>
        <taxon>Bacteria</taxon>
        <taxon>Bacillati</taxon>
        <taxon>Cyanobacteriota</taxon>
        <taxon>Cyanophyceae</taxon>
        <taxon>Pseudanabaenales</taxon>
        <taxon>Pseudanabaenaceae</taxon>
        <taxon>Limnothrix</taxon>
    </lineage>
</organism>